<sequence>MDIKWFGHSCFQITDSIGRTVVTDPPDESVGYTLPPIRADIVLISHDHFDHNNADAVLGSPIVIKHPGIYKAAGIEVKGVGTYHDDAGGKLRGTNTVFCFTMDDIRVCHLGDLGHVLNDNDARAIGDVDILLIPVGGTFTIDARGALAVIDKLKPNLVIPMHYRTPALAFDLDPVDKFIKAARGRKVLGPEKLLHISREDLDQQKIVLLEYVS</sequence>
<keyword evidence="2" id="KW-1185">Reference proteome</keyword>
<dbReference type="PANTHER" id="PTHR42967">
    <property type="entry name" value="METAL DEPENDENT HYDROLASE"/>
    <property type="match status" value="1"/>
</dbReference>
<dbReference type="Gene3D" id="3.60.15.10">
    <property type="entry name" value="Ribonuclease Z/Hydroxyacylglutathione hydrolase-like"/>
    <property type="match status" value="1"/>
</dbReference>
<gene>
    <name evidence="1" type="ordered locus">Mthe_0225</name>
</gene>
<organism evidence="1 2">
    <name type="scientific">Methanothrix thermoacetophila (strain DSM 6194 / JCM 14653 / NBRC 101360 / PT)</name>
    <name type="common">Methanosaeta thermophila</name>
    <dbReference type="NCBI Taxonomy" id="349307"/>
    <lineage>
        <taxon>Archaea</taxon>
        <taxon>Methanobacteriati</taxon>
        <taxon>Methanobacteriota</taxon>
        <taxon>Stenosarchaea group</taxon>
        <taxon>Methanomicrobia</taxon>
        <taxon>Methanotrichales</taxon>
        <taxon>Methanotrichaceae</taxon>
        <taxon>Methanothrix</taxon>
    </lineage>
</organism>
<reference evidence="1 2" key="1">
    <citation type="submission" date="2006-10" db="EMBL/GenBank/DDBJ databases">
        <title>Complete sequence of Methanosaeta thermophila PT.</title>
        <authorList>
            <consortium name="US DOE Joint Genome Institute"/>
            <person name="Copeland A."/>
            <person name="Lucas S."/>
            <person name="Lapidus A."/>
            <person name="Barry K."/>
            <person name="Detter J.C."/>
            <person name="Glavina del Rio T."/>
            <person name="Hammon N."/>
            <person name="Israni S."/>
            <person name="Pitluck S."/>
            <person name="Chain P."/>
            <person name="Malfatti S."/>
            <person name="Shin M."/>
            <person name="Vergez L."/>
            <person name="Schmutz J."/>
            <person name="Larimer F."/>
            <person name="Land M."/>
            <person name="Hauser L."/>
            <person name="Kyrpides N."/>
            <person name="Kim E."/>
            <person name="Smith K.S."/>
            <person name="Ingram-Smith C."/>
            <person name="Richardson P."/>
        </authorList>
    </citation>
    <scope>NUCLEOTIDE SEQUENCE [LARGE SCALE GENOMIC DNA]</scope>
    <source>
        <strain evidence="2">DSM 6194 / JCM 14653 / NBRC 101360 / PT</strain>
    </source>
</reference>
<dbReference type="HOGENOM" id="CLU_070010_3_0_2"/>
<dbReference type="AlphaFoldDB" id="A0B5P9"/>
<protein>
    <submittedName>
        <fullName evidence="1">Zn-dependent hydrolase of the beta-lactamase fold family</fullName>
    </submittedName>
</protein>
<evidence type="ECO:0000313" key="2">
    <source>
        <dbReference type="Proteomes" id="UP000000674"/>
    </source>
</evidence>
<dbReference type="STRING" id="349307.Mthe_0225"/>
<accession>A0B5P9</accession>
<dbReference type="GO" id="GO:0016787">
    <property type="term" value="F:hydrolase activity"/>
    <property type="evidence" value="ECO:0007669"/>
    <property type="project" value="UniProtKB-KW"/>
</dbReference>
<evidence type="ECO:0000313" key="1">
    <source>
        <dbReference type="EMBL" id="ABK14023.1"/>
    </source>
</evidence>
<dbReference type="InterPro" id="IPR036866">
    <property type="entry name" value="RibonucZ/Hydroxyglut_hydro"/>
</dbReference>
<name>A0B5P9_METTP</name>
<dbReference type="GeneID" id="4461998"/>
<dbReference type="Proteomes" id="UP000000674">
    <property type="component" value="Chromosome"/>
</dbReference>
<dbReference type="KEGG" id="mtp:Mthe_0225"/>
<proteinExistence type="predicted"/>
<dbReference type="Pfam" id="PF13483">
    <property type="entry name" value="Lactamase_B_3"/>
    <property type="match status" value="1"/>
</dbReference>
<dbReference type="SUPFAM" id="SSF56281">
    <property type="entry name" value="Metallo-hydrolase/oxidoreductase"/>
    <property type="match status" value="1"/>
</dbReference>
<dbReference type="PANTHER" id="PTHR42967:SF1">
    <property type="entry name" value="MBL FOLD METALLO-HYDROLASE"/>
    <property type="match status" value="1"/>
</dbReference>
<dbReference type="OrthoDB" id="28313at2157"/>
<dbReference type="RefSeq" id="WP_011695422.1">
    <property type="nucleotide sequence ID" value="NC_008553.1"/>
</dbReference>
<dbReference type="EMBL" id="CP000477">
    <property type="protein sequence ID" value="ABK14023.1"/>
    <property type="molecule type" value="Genomic_DNA"/>
</dbReference>
<keyword evidence="1" id="KW-0378">Hydrolase</keyword>